<evidence type="ECO:0000313" key="1">
    <source>
        <dbReference type="EMBL" id="WUT85270.1"/>
    </source>
</evidence>
<proteinExistence type="predicted"/>
<dbReference type="Proteomes" id="UP001432060">
    <property type="component" value="Chromosome"/>
</dbReference>
<organism evidence="1 2">
    <name type="scientific">Streptomyces melanogenes</name>
    <dbReference type="NCBI Taxonomy" id="67326"/>
    <lineage>
        <taxon>Bacteria</taxon>
        <taxon>Bacillati</taxon>
        <taxon>Actinomycetota</taxon>
        <taxon>Actinomycetes</taxon>
        <taxon>Kitasatosporales</taxon>
        <taxon>Streptomycetaceae</taxon>
        <taxon>Streptomyces</taxon>
    </lineage>
</organism>
<accession>A0ABZ1XP01</accession>
<keyword evidence="2" id="KW-1185">Reference proteome</keyword>
<protein>
    <recommendedName>
        <fullName evidence="3">GNAT family N-acetyltransferase</fullName>
    </recommendedName>
</protein>
<dbReference type="RefSeq" id="WP_329401665.1">
    <property type="nucleotide sequence ID" value="NZ_CP109019.1"/>
</dbReference>
<gene>
    <name evidence="1" type="ORF">OG515_25305</name>
</gene>
<reference evidence="1" key="1">
    <citation type="submission" date="2022-10" db="EMBL/GenBank/DDBJ databases">
        <title>The complete genomes of actinobacterial strains from the NBC collection.</title>
        <authorList>
            <person name="Joergensen T.S."/>
            <person name="Alvarez Arevalo M."/>
            <person name="Sterndorff E.B."/>
            <person name="Faurdal D."/>
            <person name="Vuksanovic O."/>
            <person name="Mourched A.-S."/>
            <person name="Charusanti P."/>
            <person name="Shaw S."/>
            <person name="Blin K."/>
            <person name="Weber T."/>
        </authorList>
    </citation>
    <scope>NUCLEOTIDE SEQUENCE</scope>
    <source>
        <strain evidence="1">NBC_00668</strain>
    </source>
</reference>
<sequence length="47" mass="5081">MAPVPVTIAPFRPIESHEEPALIELVEDLDAFAQTSLPGCGDDNPYN</sequence>
<dbReference type="EMBL" id="CP109019">
    <property type="protein sequence ID" value="WUT85270.1"/>
    <property type="molecule type" value="Genomic_DNA"/>
</dbReference>
<evidence type="ECO:0008006" key="3">
    <source>
        <dbReference type="Google" id="ProtNLM"/>
    </source>
</evidence>
<name>A0ABZ1XP01_9ACTN</name>
<evidence type="ECO:0000313" key="2">
    <source>
        <dbReference type="Proteomes" id="UP001432060"/>
    </source>
</evidence>